<accession>A0A7K3TJM0</accession>
<feature type="signal peptide" evidence="1">
    <location>
        <begin position="1"/>
        <end position="31"/>
    </location>
</feature>
<dbReference type="Gene3D" id="3.40.190.10">
    <property type="entry name" value="Periplasmic binding protein-like II"/>
    <property type="match status" value="2"/>
</dbReference>
<feature type="chain" id="PRO_5038731278" evidence="1">
    <location>
        <begin position="32"/>
        <end position="446"/>
    </location>
</feature>
<organism evidence="2 3">
    <name type="scientific">Bifidobacterium avesanii</name>
    <dbReference type="NCBI Taxonomy" id="1798157"/>
    <lineage>
        <taxon>Bacteria</taxon>
        <taxon>Bacillati</taxon>
        <taxon>Actinomycetota</taxon>
        <taxon>Actinomycetes</taxon>
        <taxon>Bifidobacteriales</taxon>
        <taxon>Bifidobacteriaceae</taxon>
        <taxon>Bifidobacterium</taxon>
    </lineage>
</organism>
<dbReference type="Proteomes" id="UP000469763">
    <property type="component" value="Unassembled WGS sequence"/>
</dbReference>
<name>A0A7K3TJM0_9BIFI</name>
<comment type="caution">
    <text evidence="2">The sequence shown here is derived from an EMBL/GenBank/DDBJ whole genome shotgun (WGS) entry which is preliminary data.</text>
</comment>
<keyword evidence="1" id="KW-0732">Signal</keyword>
<dbReference type="InterPro" id="IPR050490">
    <property type="entry name" value="Bact_solute-bd_prot1"/>
</dbReference>
<evidence type="ECO:0000313" key="2">
    <source>
        <dbReference type="EMBL" id="NEG79318.1"/>
    </source>
</evidence>
<dbReference type="PROSITE" id="PS51257">
    <property type="entry name" value="PROKAR_LIPOPROTEIN"/>
    <property type="match status" value="1"/>
</dbReference>
<protein>
    <submittedName>
        <fullName evidence="2">Extracellular solute-binding protein</fullName>
    </submittedName>
</protein>
<dbReference type="SUPFAM" id="SSF53850">
    <property type="entry name" value="Periplasmic binding protein-like II"/>
    <property type="match status" value="1"/>
</dbReference>
<dbReference type="Pfam" id="PF13416">
    <property type="entry name" value="SBP_bac_8"/>
    <property type="match status" value="1"/>
</dbReference>
<dbReference type="OrthoDB" id="7918484at2"/>
<dbReference type="PANTHER" id="PTHR43649:SF11">
    <property type="entry name" value="ABC TRANSPORTER SUBSTRATE-BINDING PROTEIN YESO-RELATED"/>
    <property type="match status" value="1"/>
</dbReference>
<proteinExistence type="predicted"/>
<dbReference type="EMBL" id="WHZY01000023">
    <property type="protein sequence ID" value="NEG79318.1"/>
    <property type="molecule type" value="Genomic_DNA"/>
</dbReference>
<gene>
    <name evidence="2" type="ORF">GFD22_10140</name>
</gene>
<reference evidence="2 3" key="1">
    <citation type="submission" date="2019-10" db="EMBL/GenBank/DDBJ databases">
        <title>Bifidobacterium from non-human primates.</title>
        <authorList>
            <person name="Modesto M."/>
        </authorList>
    </citation>
    <scope>NUCLEOTIDE SEQUENCE [LARGE SCALE GENOMIC DNA]</scope>
    <source>
        <strain evidence="2 3">TREC</strain>
    </source>
</reference>
<dbReference type="PANTHER" id="PTHR43649">
    <property type="entry name" value="ARABINOSE-BINDING PROTEIN-RELATED"/>
    <property type="match status" value="1"/>
</dbReference>
<keyword evidence="3" id="KW-1185">Reference proteome</keyword>
<dbReference type="AlphaFoldDB" id="A0A7K3TJM0"/>
<evidence type="ECO:0000313" key="3">
    <source>
        <dbReference type="Proteomes" id="UP000469763"/>
    </source>
</evidence>
<evidence type="ECO:0000256" key="1">
    <source>
        <dbReference type="SAM" id="SignalP"/>
    </source>
</evidence>
<dbReference type="InterPro" id="IPR006059">
    <property type="entry name" value="SBP"/>
</dbReference>
<sequence>MEGKERTIMRMNRNWRIAVPAAIAAATMALAGCGSAGGGTADVKPADGDVTLTLNWWGSNNRVKLTTDAIAAFEKLHPNIHIEPTYSDNSGYWDKLATSIAGKEMPDVVQMDEAYLASYASQGTLYDMSNLGDYLKTDTMDSALLDTGKYEGKLYAAPIASTVYVMVVNNDILNKLGITLPDTDKWSWDDFEQICKEVVEKSNGEYTGISPMSNPMSLSMWARQYGEELYTNGKVSIKPETLAKYLQLAYDWTHGDEIAGTPDNMSEQISGTWEQSDMAKGKQAFGFAYTNQVSSYMKTLGTENLSLVAMPSDNQNVNWMYLKPCQYWSISATTEHPAEAAELIDFLINNEDAGKILGTERGIPANNTIRETLTESATGGDKVAMEFHKNEASRMGAAAEITPNGASTLQKMVPRYQQEVAFGRMTAIDAANALITELQGNIDSAD</sequence>